<dbReference type="PeptideAtlas" id="O16740"/>
<dbReference type="PANTHER" id="PTHR22744">
    <property type="entry name" value="HELIX LOOP HELIX PROTEIN 21-RELATED"/>
    <property type="match status" value="1"/>
</dbReference>
<keyword evidence="5" id="KW-1267">Proteomics identification</keyword>
<dbReference type="InParanoid" id="O16740"/>
<sequence length="272" mass="31360">MEEVINYRSDLFRLSDNLETLHIEEKFGIKCDLTCKIEENMTTFEFQFDLRDFKNNGFKQLTAEITIRPDPENPIFELIHRKLDILDIDEHRVNFSVENKNTQSLAETRAILELILTPIREKFSYREMFMPSQKTDAILMIGGEKLHVNKAFLSFHSDFFHELFSASSTESEIPEIPIRDVSAEDMGLLLSTIYPDLVFPTDKTAAKLLTLANRFQMRAVTAQVEHHLLWHSDIEIEKLILMANTFGMKDLLKECTCDGGNKTPGEVPISVQ</sequence>
<dbReference type="AlphaFoldDB" id="O16740"/>
<dbReference type="PhylomeDB" id="O16740"/>
<dbReference type="Proteomes" id="UP000001940">
    <property type="component" value="Chromosome II"/>
</dbReference>
<dbReference type="WormBase" id="F45C12.12">
    <property type="protein sequence ID" value="CE10458"/>
    <property type="gene ID" value="WBGene00018443"/>
    <property type="gene designation" value="btb-7"/>
</dbReference>
<dbReference type="Gene3D" id="3.30.710.10">
    <property type="entry name" value="Potassium Channel Kv1.1, Chain A"/>
    <property type="match status" value="1"/>
</dbReference>
<dbReference type="OrthoDB" id="6156804at2759"/>
<evidence type="ECO:0000313" key="4">
    <source>
        <dbReference type="WormBase" id="F45C12.12"/>
    </source>
</evidence>
<dbReference type="RefSeq" id="NP_494053.1">
    <property type="nucleotide sequence ID" value="NM_061652.2"/>
</dbReference>
<dbReference type="HOGENOM" id="CLU_036654_0_1_1"/>
<name>O16740_CAEEL</name>
<dbReference type="FunCoup" id="O16740">
    <property type="interactions" value="14"/>
</dbReference>
<dbReference type="SUPFAM" id="SSF54695">
    <property type="entry name" value="POZ domain"/>
    <property type="match status" value="1"/>
</dbReference>
<dbReference type="InterPro" id="IPR011333">
    <property type="entry name" value="SKP1/BTB/POZ_sf"/>
</dbReference>
<dbReference type="PANTHER" id="PTHR22744:SF14">
    <property type="entry name" value="BTB DOMAIN-CONTAINING PROTEIN-RELATED"/>
    <property type="match status" value="1"/>
</dbReference>
<dbReference type="Pfam" id="PF00651">
    <property type="entry name" value="BTB"/>
    <property type="match status" value="1"/>
</dbReference>
<dbReference type="PaxDb" id="6239-F45C12.12"/>
<protein>
    <submittedName>
        <fullName evidence="2">BTB domain-containing protein</fullName>
    </submittedName>
</protein>
<dbReference type="eggNOG" id="ENOG502RFNH">
    <property type="taxonomic scope" value="Eukaryota"/>
</dbReference>
<dbReference type="AGR" id="WB:WBGene00018443"/>
<dbReference type="Bgee" id="WBGene00018443">
    <property type="expression patterns" value="Expressed in germ line (C elegans) and 3 other cell types or tissues"/>
</dbReference>
<gene>
    <name evidence="2 4" type="primary">btb-7</name>
    <name evidence="2" type="ORF">CELE_F45C12.12</name>
    <name evidence="4" type="ORF">F45C12.12</name>
</gene>
<dbReference type="InterPro" id="IPR000210">
    <property type="entry name" value="BTB/POZ_dom"/>
</dbReference>
<dbReference type="GeneID" id="185774"/>
<dbReference type="PROSITE" id="PS50097">
    <property type="entry name" value="BTB"/>
    <property type="match status" value="1"/>
</dbReference>
<dbReference type="CTD" id="185774"/>
<proteinExistence type="evidence at protein level"/>
<dbReference type="EMBL" id="BX284602">
    <property type="protein sequence ID" value="CCD71262.1"/>
    <property type="molecule type" value="Genomic_DNA"/>
</dbReference>
<dbReference type="CDD" id="cd18186">
    <property type="entry name" value="BTB_POZ_ZBTB_KLHL-like"/>
    <property type="match status" value="1"/>
</dbReference>
<evidence type="ECO:0000259" key="1">
    <source>
        <dbReference type="PROSITE" id="PS50097"/>
    </source>
</evidence>
<feature type="domain" description="BTB" evidence="1">
    <location>
        <begin position="135"/>
        <end position="202"/>
    </location>
</feature>
<dbReference type="UCSC" id="F45C12.12">
    <property type="organism name" value="c. elegans"/>
</dbReference>
<accession>O16740</accession>
<dbReference type="PIR" id="T32100">
    <property type="entry name" value="T32100"/>
</dbReference>
<dbReference type="KEGG" id="cel:CELE_F45C12.12"/>
<organism evidence="2 3">
    <name type="scientific">Caenorhabditis elegans</name>
    <dbReference type="NCBI Taxonomy" id="6239"/>
    <lineage>
        <taxon>Eukaryota</taxon>
        <taxon>Metazoa</taxon>
        <taxon>Ecdysozoa</taxon>
        <taxon>Nematoda</taxon>
        <taxon>Chromadorea</taxon>
        <taxon>Rhabditida</taxon>
        <taxon>Rhabditina</taxon>
        <taxon>Rhabditomorpha</taxon>
        <taxon>Rhabditoidea</taxon>
        <taxon>Rhabditidae</taxon>
        <taxon>Peloderinae</taxon>
        <taxon>Caenorhabditis</taxon>
    </lineage>
</organism>
<evidence type="ECO:0000313" key="3">
    <source>
        <dbReference type="Proteomes" id="UP000001940"/>
    </source>
</evidence>
<dbReference type="SMART" id="SM00225">
    <property type="entry name" value="BTB"/>
    <property type="match status" value="1"/>
</dbReference>
<reference evidence="2 3" key="1">
    <citation type="journal article" date="1998" name="Science">
        <title>Genome sequence of the nematode C. elegans: a platform for investigating biology.</title>
        <authorList>
            <consortium name="The C. elegans sequencing consortium"/>
            <person name="Sulson J.E."/>
            <person name="Waterston R."/>
        </authorList>
    </citation>
    <scope>NUCLEOTIDE SEQUENCE [LARGE SCALE GENOMIC DNA]</scope>
    <source>
        <strain evidence="2 3">Bristol N2</strain>
    </source>
</reference>
<evidence type="ECO:0007829" key="5">
    <source>
        <dbReference type="PeptideAtlas" id="O16740"/>
    </source>
</evidence>
<evidence type="ECO:0000313" key="2">
    <source>
        <dbReference type="EMBL" id="CCD71262.1"/>
    </source>
</evidence>
<dbReference type="SMR" id="O16740"/>
<keyword evidence="3" id="KW-1185">Reference proteome</keyword>